<evidence type="ECO:0000256" key="2">
    <source>
        <dbReference type="ARBA" id="ARBA00022692"/>
    </source>
</evidence>
<keyword evidence="2 8" id="KW-0812">Transmembrane</keyword>
<dbReference type="PANTHER" id="PTHR24240">
    <property type="entry name" value="OPSIN"/>
    <property type="match status" value="1"/>
</dbReference>
<evidence type="ECO:0000256" key="7">
    <source>
        <dbReference type="ARBA" id="ARBA00023224"/>
    </source>
</evidence>
<feature type="transmembrane region" description="Helical" evidence="8">
    <location>
        <begin position="286"/>
        <end position="306"/>
    </location>
</feature>
<dbReference type="Gene3D" id="1.20.1070.10">
    <property type="entry name" value="Rhodopsin 7-helix transmembrane proteins"/>
    <property type="match status" value="1"/>
</dbReference>
<evidence type="ECO:0000259" key="9">
    <source>
        <dbReference type="PROSITE" id="PS50262"/>
    </source>
</evidence>
<dbReference type="SMART" id="SM01381">
    <property type="entry name" value="7TM_GPCR_Srsx"/>
    <property type="match status" value="1"/>
</dbReference>
<dbReference type="GO" id="GO:0016020">
    <property type="term" value="C:membrane"/>
    <property type="evidence" value="ECO:0007669"/>
    <property type="project" value="UniProtKB-SubCell"/>
</dbReference>
<feature type="transmembrane region" description="Helical" evidence="8">
    <location>
        <begin position="250"/>
        <end position="274"/>
    </location>
</feature>
<dbReference type="Pfam" id="PF00001">
    <property type="entry name" value="7tm_1"/>
    <property type="match status" value="1"/>
</dbReference>
<keyword evidence="7" id="KW-0807">Transducer</keyword>
<comment type="caution">
    <text evidence="10">The sequence shown here is derived from an EMBL/GenBank/DDBJ whole genome shotgun (WGS) entry which is preliminary data.</text>
</comment>
<reference evidence="10 11" key="1">
    <citation type="journal article" date="2017" name="Nat. Ecol. Evol.">
        <title>Scallop genome provides insights into evolution of bilaterian karyotype and development.</title>
        <authorList>
            <person name="Wang S."/>
            <person name="Zhang J."/>
            <person name="Jiao W."/>
            <person name="Li J."/>
            <person name="Xun X."/>
            <person name="Sun Y."/>
            <person name="Guo X."/>
            <person name="Huan P."/>
            <person name="Dong B."/>
            <person name="Zhang L."/>
            <person name="Hu X."/>
            <person name="Sun X."/>
            <person name="Wang J."/>
            <person name="Zhao C."/>
            <person name="Wang Y."/>
            <person name="Wang D."/>
            <person name="Huang X."/>
            <person name="Wang R."/>
            <person name="Lv J."/>
            <person name="Li Y."/>
            <person name="Zhang Z."/>
            <person name="Liu B."/>
            <person name="Lu W."/>
            <person name="Hui Y."/>
            <person name="Liang J."/>
            <person name="Zhou Z."/>
            <person name="Hou R."/>
            <person name="Li X."/>
            <person name="Liu Y."/>
            <person name="Li H."/>
            <person name="Ning X."/>
            <person name="Lin Y."/>
            <person name="Zhao L."/>
            <person name="Xing Q."/>
            <person name="Dou J."/>
            <person name="Li Y."/>
            <person name="Mao J."/>
            <person name="Guo H."/>
            <person name="Dou H."/>
            <person name="Li T."/>
            <person name="Mu C."/>
            <person name="Jiang W."/>
            <person name="Fu Q."/>
            <person name="Fu X."/>
            <person name="Miao Y."/>
            <person name="Liu J."/>
            <person name="Yu Q."/>
            <person name="Li R."/>
            <person name="Liao H."/>
            <person name="Li X."/>
            <person name="Kong Y."/>
            <person name="Jiang Z."/>
            <person name="Chourrout D."/>
            <person name="Li R."/>
            <person name="Bao Z."/>
        </authorList>
    </citation>
    <scope>NUCLEOTIDE SEQUENCE [LARGE SCALE GENOMIC DNA]</scope>
    <source>
        <strain evidence="10 11">PY_sf001</strain>
    </source>
</reference>
<dbReference type="Proteomes" id="UP000242188">
    <property type="component" value="Unassembled WGS sequence"/>
</dbReference>
<dbReference type="OrthoDB" id="6151028at2759"/>
<dbReference type="InterPro" id="IPR050125">
    <property type="entry name" value="GPCR_opsins"/>
</dbReference>
<feature type="transmembrane region" description="Helical" evidence="8">
    <location>
        <begin position="192"/>
        <end position="219"/>
    </location>
</feature>
<evidence type="ECO:0000256" key="8">
    <source>
        <dbReference type="SAM" id="Phobius"/>
    </source>
</evidence>
<evidence type="ECO:0000256" key="3">
    <source>
        <dbReference type="ARBA" id="ARBA00022989"/>
    </source>
</evidence>
<gene>
    <name evidence="10" type="ORF">KP79_PYT25770</name>
</gene>
<dbReference type="PROSITE" id="PS50262">
    <property type="entry name" value="G_PROTEIN_RECEP_F1_2"/>
    <property type="match status" value="1"/>
</dbReference>
<dbReference type="SUPFAM" id="SSF81321">
    <property type="entry name" value="Family A G protein-coupled receptor-like"/>
    <property type="match status" value="1"/>
</dbReference>
<dbReference type="EMBL" id="NEDP02003184">
    <property type="protein sequence ID" value="OWF49303.1"/>
    <property type="molecule type" value="Genomic_DNA"/>
</dbReference>
<keyword evidence="3 8" id="KW-1133">Transmembrane helix</keyword>
<feature type="transmembrane region" description="Helical" evidence="8">
    <location>
        <begin position="66"/>
        <end position="90"/>
    </location>
</feature>
<keyword evidence="4" id="KW-0297">G-protein coupled receptor</keyword>
<feature type="domain" description="G-protein coupled receptors family 1 profile" evidence="9">
    <location>
        <begin position="45"/>
        <end position="303"/>
    </location>
</feature>
<dbReference type="InterPro" id="IPR017452">
    <property type="entry name" value="GPCR_Rhodpsn_7TM"/>
</dbReference>
<proteinExistence type="predicted"/>
<evidence type="ECO:0000256" key="6">
    <source>
        <dbReference type="ARBA" id="ARBA00023170"/>
    </source>
</evidence>
<evidence type="ECO:0000256" key="5">
    <source>
        <dbReference type="ARBA" id="ARBA00023136"/>
    </source>
</evidence>
<keyword evidence="5 8" id="KW-0472">Membrane</keyword>
<organism evidence="10 11">
    <name type="scientific">Mizuhopecten yessoensis</name>
    <name type="common">Japanese scallop</name>
    <name type="synonym">Patinopecten yessoensis</name>
    <dbReference type="NCBI Taxonomy" id="6573"/>
    <lineage>
        <taxon>Eukaryota</taxon>
        <taxon>Metazoa</taxon>
        <taxon>Spiralia</taxon>
        <taxon>Lophotrochozoa</taxon>
        <taxon>Mollusca</taxon>
        <taxon>Bivalvia</taxon>
        <taxon>Autobranchia</taxon>
        <taxon>Pteriomorphia</taxon>
        <taxon>Pectinida</taxon>
        <taxon>Pectinoidea</taxon>
        <taxon>Pectinidae</taxon>
        <taxon>Mizuhopecten</taxon>
    </lineage>
</organism>
<dbReference type="InterPro" id="IPR000276">
    <property type="entry name" value="GPCR_Rhodpsn"/>
</dbReference>
<comment type="subcellular location">
    <subcellularLocation>
        <location evidence="1">Membrane</location>
        <topology evidence="1">Multi-pass membrane protein</topology>
    </subcellularLocation>
</comment>
<dbReference type="PRINTS" id="PR00237">
    <property type="entry name" value="GPCRRHODOPSN"/>
</dbReference>
<protein>
    <submittedName>
        <fullName evidence="10">Rhodopsin, GQ-coupled</fullName>
    </submittedName>
</protein>
<evidence type="ECO:0000256" key="4">
    <source>
        <dbReference type="ARBA" id="ARBA00023040"/>
    </source>
</evidence>
<dbReference type="CDD" id="cd14969">
    <property type="entry name" value="7tmA_Opsins_type2_animals"/>
    <property type="match status" value="1"/>
</dbReference>
<feature type="transmembrane region" description="Helical" evidence="8">
    <location>
        <begin position="102"/>
        <end position="124"/>
    </location>
</feature>
<sequence>MNFSSISKDLYACNCTSTDNEAFRRGMLQATAIFMLLVAIFGSLFNSMFIYILLEQSIRKSRTNIYVITLCVASILIAVFIVPSLGISSLADNWVFGEHGCILHGFAMTALGLFQIFILTVMSFEKYIIMAKKSWERLLSRTGTTVTIIGCSIIGLFLGSCPLIGWNSYKLEEQKTACAIDWSDRSPSALCYTVLLMFIGLVIPVSIMIFSYVNIFLVIRGHRHKLHQTLRSNGKCYENMLKREIKVIKTMFILVCAFVFSWLPYSAISLYAVFDDVTKVNPVLGMLPALFAKASVIWNPIIYMFINQSYKKVLKEKLSLYTPAACACCHCKCIRRGDNTATVTDTNNAVHGSFIIAYHE</sequence>
<keyword evidence="6" id="KW-0675">Receptor</keyword>
<dbReference type="AlphaFoldDB" id="A0A210QKM1"/>
<accession>A0A210QKM1</accession>
<keyword evidence="11" id="KW-1185">Reference proteome</keyword>
<feature type="transmembrane region" description="Helical" evidence="8">
    <location>
        <begin position="145"/>
        <end position="166"/>
    </location>
</feature>
<evidence type="ECO:0000313" key="11">
    <source>
        <dbReference type="Proteomes" id="UP000242188"/>
    </source>
</evidence>
<evidence type="ECO:0000313" key="10">
    <source>
        <dbReference type="EMBL" id="OWF49303.1"/>
    </source>
</evidence>
<dbReference type="GO" id="GO:0004930">
    <property type="term" value="F:G protein-coupled receptor activity"/>
    <property type="evidence" value="ECO:0007669"/>
    <property type="project" value="UniProtKB-KW"/>
</dbReference>
<name>A0A210QKM1_MIZYE</name>
<evidence type="ECO:0000256" key="1">
    <source>
        <dbReference type="ARBA" id="ARBA00004141"/>
    </source>
</evidence>
<feature type="transmembrane region" description="Helical" evidence="8">
    <location>
        <begin position="32"/>
        <end position="54"/>
    </location>
</feature>